<evidence type="ECO:0000259" key="1">
    <source>
        <dbReference type="Pfam" id="PF07833"/>
    </source>
</evidence>
<name>A0A511V640_9BACL</name>
<sequence>MVPIRWAAEQLGARSVEWDPKTQTVSIETNEAYDAFEKLSSYVQGLTSQNRRKEDEIWPLPENAKKIAVPHLPLRPLTLNLENQPFEKKKPITLSVNHQPYAVYDIEIHNGHIYVLADWIQQVFKAEVTYDKMANKLSIESPNRDEIETQIKMIEEALIPATPEEAMKLWGRGEQTRSGALQYAALSPELRKKAMERVKNYGWVTGGSSPWVGPITVKEEKKLSDTAVEYTVTYPEITSSGSTTGLEKFIVEKRTVNGKEGWFITELLLASSYYSIIPADPANHASSLYDNL</sequence>
<proteinExistence type="predicted"/>
<organism evidence="2 3">
    <name type="scientific">Aneurinibacillus danicus</name>
    <dbReference type="NCBI Taxonomy" id="267746"/>
    <lineage>
        <taxon>Bacteria</taxon>
        <taxon>Bacillati</taxon>
        <taxon>Bacillota</taxon>
        <taxon>Bacilli</taxon>
        <taxon>Bacillales</taxon>
        <taxon>Paenibacillaceae</taxon>
        <taxon>Aneurinibacillus group</taxon>
        <taxon>Aneurinibacillus</taxon>
    </lineage>
</organism>
<accession>A0A511V640</accession>
<dbReference type="Pfam" id="PF07833">
    <property type="entry name" value="Cu_amine_oxidN1"/>
    <property type="match status" value="1"/>
</dbReference>
<keyword evidence="3" id="KW-1185">Reference proteome</keyword>
<gene>
    <name evidence="2" type="ORF">ADA01nite_18640</name>
</gene>
<comment type="caution">
    <text evidence="2">The sequence shown here is derived from an EMBL/GenBank/DDBJ whole genome shotgun (WGS) entry which is preliminary data.</text>
</comment>
<dbReference type="AlphaFoldDB" id="A0A511V640"/>
<reference evidence="2 3" key="1">
    <citation type="submission" date="2019-07" db="EMBL/GenBank/DDBJ databases">
        <title>Whole genome shotgun sequence of Aneurinibacillus danicus NBRC 102444.</title>
        <authorList>
            <person name="Hosoyama A."/>
            <person name="Uohara A."/>
            <person name="Ohji S."/>
            <person name="Ichikawa N."/>
        </authorList>
    </citation>
    <scope>NUCLEOTIDE SEQUENCE [LARGE SCALE GENOMIC DNA]</scope>
    <source>
        <strain evidence="2 3">NBRC 102444</strain>
    </source>
</reference>
<dbReference type="Proteomes" id="UP000321157">
    <property type="component" value="Unassembled WGS sequence"/>
</dbReference>
<protein>
    <recommendedName>
        <fullName evidence="1">Copper amine oxidase-like N-terminal domain-containing protein</fullName>
    </recommendedName>
</protein>
<evidence type="ECO:0000313" key="3">
    <source>
        <dbReference type="Proteomes" id="UP000321157"/>
    </source>
</evidence>
<evidence type="ECO:0000313" key="2">
    <source>
        <dbReference type="EMBL" id="GEN34404.1"/>
    </source>
</evidence>
<feature type="domain" description="Copper amine oxidase-like N-terminal" evidence="1">
    <location>
        <begin position="1"/>
        <end position="31"/>
    </location>
</feature>
<dbReference type="EMBL" id="BJXX01000078">
    <property type="protein sequence ID" value="GEN34404.1"/>
    <property type="molecule type" value="Genomic_DNA"/>
</dbReference>
<dbReference type="InterPro" id="IPR012854">
    <property type="entry name" value="Cu_amine_oxidase-like_N"/>
</dbReference>